<dbReference type="Proteomes" id="UP000706926">
    <property type="component" value="Unassembled WGS sequence"/>
</dbReference>
<comment type="caution">
    <text evidence="2">The sequence shown here is derived from an EMBL/GenBank/DDBJ whole genome shotgun (WGS) entry which is preliminary data.</text>
</comment>
<feature type="compositionally biased region" description="Polar residues" evidence="1">
    <location>
        <begin position="7"/>
        <end position="21"/>
    </location>
</feature>
<reference evidence="2 3" key="1">
    <citation type="submission" date="2021-03" db="EMBL/GenBank/DDBJ databases">
        <title>Genomic Encyclopedia of Type Strains, Phase IV (KMG-IV): sequencing the most valuable type-strain genomes for metagenomic binning, comparative biology and taxonomic classification.</title>
        <authorList>
            <person name="Goeker M."/>
        </authorList>
    </citation>
    <scope>NUCLEOTIDE SEQUENCE [LARGE SCALE GENOMIC DNA]</scope>
    <source>
        <strain evidence="2 3">DSM 15596</strain>
    </source>
</reference>
<organism evidence="2 3">
    <name type="scientific">Paenibacillus lactis</name>
    <dbReference type="NCBI Taxonomy" id="228574"/>
    <lineage>
        <taxon>Bacteria</taxon>
        <taxon>Bacillati</taxon>
        <taxon>Bacillota</taxon>
        <taxon>Bacilli</taxon>
        <taxon>Bacillales</taxon>
        <taxon>Paenibacillaceae</taxon>
        <taxon>Paenibacillus</taxon>
    </lineage>
</organism>
<feature type="region of interest" description="Disordered" evidence="1">
    <location>
        <begin position="1"/>
        <end position="21"/>
    </location>
</feature>
<dbReference type="EMBL" id="JAGGKI010000013">
    <property type="protein sequence ID" value="MBP1895341.1"/>
    <property type="molecule type" value="Genomic_DNA"/>
</dbReference>
<accession>A0ABS4FGG3</accession>
<name>A0ABS4FGG3_9BACL</name>
<sequence length="69" mass="7430">MEELNRCSPSNSSWKANGGTSNRLPIMTVVMVKVVITKGGRGEIESNGLTLKLDALHADYGTRRGIANL</sequence>
<keyword evidence="3" id="KW-1185">Reference proteome</keyword>
<evidence type="ECO:0000313" key="3">
    <source>
        <dbReference type="Proteomes" id="UP000706926"/>
    </source>
</evidence>
<evidence type="ECO:0000256" key="1">
    <source>
        <dbReference type="SAM" id="MobiDB-lite"/>
    </source>
</evidence>
<gene>
    <name evidence="2" type="ORF">J2Z18_004451</name>
</gene>
<proteinExistence type="predicted"/>
<protein>
    <submittedName>
        <fullName evidence="2">Uncharacterized protein</fullName>
    </submittedName>
</protein>
<evidence type="ECO:0000313" key="2">
    <source>
        <dbReference type="EMBL" id="MBP1895341.1"/>
    </source>
</evidence>